<feature type="domain" description="HTH araC/xylS-type" evidence="3">
    <location>
        <begin position="230"/>
        <end position="324"/>
    </location>
</feature>
<keyword evidence="5" id="KW-1185">Reference proteome</keyword>
<dbReference type="Proteomes" id="UP001597459">
    <property type="component" value="Unassembled WGS sequence"/>
</dbReference>
<evidence type="ECO:0000313" key="5">
    <source>
        <dbReference type="Proteomes" id="UP001597459"/>
    </source>
</evidence>
<dbReference type="InterPro" id="IPR018060">
    <property type="entry name" value="HTH_AraC"/>
</dbReference>
<evidence type="ECO:0000259" key="3">
    <source>
        <dbReference type="PROSITE" id="PS01124"/>
    </source>
</evidence>
<reference evidence="5" key="1">
    <citation type="journal article" date="2019" name="Int. J. Syst. Evol. Microbiol.">
        <title>The Global Catalogue of Microorganisms (GCM) 10K type strain sequencing project: providing services to taxonomists for standard genome sequencing and annotation.</title>
        <authorList>
            <consortium name="The Broad Institute Genomics Platform"/>
            <consortium name="The Broad Institute Genome Sequencing Center for Infectious Disease"/>
            <person name="Wu L."/>
            <person name="Ma J."/>
        </authorList>
    </citation>
    <scope>NUCLEOTIDE SEQUENCE [LARGE SCALE GENOMIC DNA]</scope>
    <source>
        <strain evidence="5">KCTC 42423</strain>
    </source>
</reference>
<keyword evidence="2" id="KW-0804">Transcription</keyword>
<protein>
    <submittedName>
        <fullName evidence="4">Helix-turn-helix domain-containing protein</fullName>
    </submittedName>
</protein>
<comment type="caution">
    <text evidence="4">The sequence shown here is derived from an EMBL/GenBank/DDBJ whole genome shotgun (WGS) entry which is preliminary data.</text>
</comment>
<evidence type="ECO:0000313" key="4">
    <source>
        <dbReference type="EMBL" id="MFD2591138.1"/>
    </source>
</evidence>
<sequence>MYKYTFDFSDIDRLRDYFHSELDPKGTTDRIFFPPEIGDGYLQYYKISPEVFLLINNYTANADIEYIRKPAEERDLILHFRKYALDHEVTSDEIISRYSNGYTPGNMRCIDARTGERVFIAKGGVVKSTMIVLKKSFTKSYLMKGNEALVDKVDHYIKQSHKHINKFYLSYRQSKLFDQIVEPFEDKVESYLFYLARAVLLLETFWKDVLKWTTEENPFSINSSQIGGIYKVTDYLENNLNEPFIGVDQLATMAYMSRTSFFNTFKEIHNQTPLEFFNNKKLERSYNMIFTKQLSVKEVMSNLNYSNSSKFRKAFFDRFNIYPD</sequence>
<name>A0ABW5N993_9FLAO</name>
<dbReference type="RefSeq" id="WP_176029139.1">
    <property type="nucleotide sequence ID" value="NZ_JBHULX010000017.1"/>
</dbReference>
<keyword evidence="1" id="KW-0805">Transcription regulation</keyword>
<accession>A0ABW5N993</accession>
<dbReference type="EMBL" id="JBHULX010000017">
    <property type="protein sequence ID" value="MFD2591138.1"/>
    <property type="molecule type" value="Genomic_DNA"/>
</dbReference>
<dbReference type="PANTHER" id="PTHR47893">
    <property type="entry name" value="REGULATORY PROTEIN PCHR"/>
    <property type="match status" value="1"/>
</dbReference>
<dbReference type="InterPro" id="IPR009057">
    <property type="entry name" value="Homeodomain-like_sf"/>
</dbReference>
<dbReference type="PROSITE" id="PS01124">
    <property type="entry name" value="HTH_ARAC_FAMILY_2"/>
    <property type="match status" value="1"/>
</dbReference>
<evidence type="ECO:0000256" key="1">
    <source>
        <dbReference type="ARBA" id="ARBA00023015"/>
    </source>
</evidence>
<dbReference type="PANTHER" id="PTHR47893:SF1">
    <property type="entry name" value="REGULATORY PROTEIN PCHR"/>
    <property type="match status" value="1"/>
</dbReference>
<gene>
    <name evidence="4" type="ORF">ACFSTE_09870</name>
</gene>
<dbReference type="InterPro" id="IPR053142">
    <property type="entry name" value="PchR_regulatory_protein"/>
</dbReference>
<proteinExistence type="predicted"/>
<evidence type="ECO:0000256" key="2">
    <source>
        <dbReference type="ARBA" id="ARBA00023163"/>
    </source>
</evidence>
<organism evidence="4 5">
    <name type="scientific">Aquimarina hainanensis</name>
    <dbReference type="NCBI Taxonomy" id="1578017"/>
    <lineage>
        <taxon>Bacteria</taxon>
        <taxon>Pseudomonadati</taxon>
        <taxon>Bacteroidota</taxon>
        <taxon>Flavobacteriia</taxon>
        <taxon>Flavobacteriales</taxon>
        <taxon>Flavobacteriaceae</taxon>
        <taxon>Aquimarina</taxon>
    </lineage>
</organism>
<dbReference type="Pfam" id="PF12833">
    <property type="entry name" value="HTH_18"/>
    <property type="match status" value="1"/>
</dbReference>
<dbReference type="SUPFAM" id="SSF46689">
    <property type="entry name" value="Homeodomain-like"/>
    <property type="match status" value="1"/>
</dbReference>
<dbReference type="Gene3D" id="1.10.10.60">
    <property type="entry name" value="Homeodomain-like"/>
    <property type="match status" value="1"/>
</dbReference>
<dbReference type="SMART" id="SM00342">
    <property type="entry name" value="HTH_ARAC"/>
    <property type="match status" value="1"/>
</dbReference>